<protein>
    <recommendedName>
        <fullName evidence="3">Methionine--tRNA ligase</fullName>
    </recommendedName>
</protein>
<dbReference type="AlphaFoldDB" id="A0A101RPE7"/>
<dbReference type="Gene3D" id="1.10.730.10">
    <property type="entry name" value="Isoleucyl-tRNA Synthetase, Domain 1"/>
    <property type="match status" value="1"/>
</dbReference>
<evidence type="ECO:0008006" key="3">
    <source>
        <dbReference type="Google" id="ProtNLM"/>
    </source>
</evidence>
<organism evidence="1 2">
    <name type="scientific">Streptomyces griseorubiginosus</name>
    <dbReference type="NCBI Taxonomy" id="67304"/>
    <lineage>
        <taxon>Bacteria</taxon>
        <taxon>Bacillati</taxon>
        <taxon>Actinomycetota</taxon>
        <taxon>Actinomycetes</taxon>
        <taxon>Kitasatosporales</taxon>
        <taxon>Streptomycetaceae</taxon>
        <taxon>Streptomyces</taxon>
    </lineage>
</organism>
<sequence length="174" mass="18876">MLHDVLIGTRRKWLTDLGERVAKRYNGTAPDAGNWTPEHSAFLGRLGSRLAALTGSLRPDGFSLRQAAAELDGIVQDVVRFTTAEGLVEDTDDWHGESRTALALELAVARLLASGAAPVMPRFAGRLSATLDLPEPTAWLRTVEPLTPGSKVRLSSTVFFRPTTSTDDARLPRT</sequence>
<keyword evidence="2" id="KW-1185">Reference proteome</keyword>
<proteinExistence type="predicted"/>
<dbReference type="EMBL" id="LMWV01000037">
    <property type="protein sequence ID" value="KUN59286.1"/>
    <property type="molecule type" value="Genomic_DNA"/>
</dbReference>
<evidence type="ECO:0000313" key="1">
    <source>
        <dbReference type="EMBL" id="KUN59286.1"/>
    </source>
</evidence>
<reference evidence="1 2" key="1">
    <citation type="submission" date="2015-10" db="EMBL/GenBank/DDBJ databases">
        <title>Draft genome sequence of Streptomyces griseorubiginosus DSM 40469, type strain for the species Streptomyces griseorubiginosus.</title>
        <authorList>
            <person name="Ruckert C."/>
            <person name="Winkler A."/>
            <person name="Kalinowski J."/>
            <person name="Kampfer P."/>
            <person name="Glaeser S."/>
        </authorList>
    </citation>
    <scope>NUCLEOTIDE SEQUENCE [LARGE SCALE GENOMIC DNA]</scope>
    <source>
        <strain evidence="1 2">DSM 40469</strain>
    </source>
</reference>
<gene>
    <name evidence="1" type="ORF">AQJ54_40245</name>
</gene>
<name>A0A101RPE7_9ACTN</name>
<dbReference type="Proteomes" id="UP000054375">
    <property type="component" value="Unassembled WGS sequence"/>
</dbReference>
<comment type="caution">
    <text evidence="1">The sequence shown here is derived from an EMBL/GenBank/DDBJ whole genome shotgun (WGS) entry which is preliminary data.</text>
</comment>
<accession>A0A101RPE7</accession>
<evidence type="ECO:0000313" key="2">
    <source>
        <dbReference type="Proteomes" id="UP000054375"/>
    </source>
</evidence>